<dbReference type="Pfam" id="PF00584">
    <property type="entry name" value="SecE"/>
    <property type="match status" value="1"/>
</dbReference>
<keyword evidence="4 9" id="KW-0812">Transmembrane</keyword>
<evidence type="ECO:0000256" key="1">
    <source>
        <dbReference type="ARBA" id="ARBA00004370"/>
    </source>
</evidence>
<comment type="subunit">
    <text evidence="9">Component of the Sec protein translocase complex. Heterotrimer consisting of SecY, SecE and SecG subunits. The heterotrimers can form oligomers, although 1 heterotrimer is thought to be able to translocate proteins. Interacts with the ribosome. Interacts with SecDF, and other proteins may be involved. Interacts with SecA.</text>
</comment>
<evidence type="ECO:0000256" key="4">
    <source>
        <dbReference type="ARBA" id="ARBA00022692"/>
    </source>
</evidence>
<evidence type="ECO:0000256" key="9">
    <source>
        <dbReference type="HAMAP-Rule" id="MF_00422"/>
    </source>
</evidence>
<comment type="subcellular location">
    <subcellularLocation>
        <location evidence="9">Cell membrane</location>
        <topology evidence="9">Single-pass membrane protein</topology>
    </subcellularLocation>
    <subcellularLocation>
        <location evidence="1">Membrane</location>
    </subcellularLocation>
</comment>
<keyword evidence="5 9" id="KW-0653">Protein transport</keyword>
<dbReference type="InterPro" id="IPR001901">
    <property type="entry name" value="Translocase_SecE/Sec61-g"/>
</dbReference>
<feature type="transmembrane region" description="Helical" evidence="9">
    <location>
        <begin position="104"/>
        <end position="124"/>
    </location>
</feature>
<keyword evidence="8 9" id="KW-0472">Membrane</keyword>
<evidence type="ECO:0000256" key="7">
    <source>
        <dbReference type="ARBA" id="ARBA00023010"/>
    </source>
</evidence>
<accession>A0A2H0WN84</accession>
<keyword evidence="7 9" id="KW-0811">Translocation</keyword>
<name>A0A2H0WN84_9BACT</name>
<protein>
    <recommendedName>
        <fullName evidence="9">Protein translocase subunit SecE</fullName>
    </recommendedName>
</protein>
<keyword evidence="2 9" id="KW-0813">Transport</keyword>
<dbReference type="InterPro" id="IPR005807">
    <property type="entry name" value="SecE_bac"/>
</dbReference>
<keyword evidence="6 9" id="KW-1133">Transmembrane helix</keyword>
<dbReference type="AlphaFoldDB" id="A0A2H0WN84"/>
<dbReference type="EMBL" id="PEZJ01000009">
    <property type="protein sequence ID" value="PIS14101.1"/>
    <property type="molecule type" value="Genomic_DNA"/>
</dbReference>
<evidence type="ECO:0000256" key="3">
    <source>
        <dbReference type="ARBA" id="ARBA00022475"/>
    </source>
</evidence>
<dbReference type="PANTHER" id="PTHR33910">
    <property type="entry name" value="PROTEIN TRANSLOCASE SUBUNIT SECE"/>
    <property type="match status" value="1"/>
</dbReference>
<keyword evidence="3 9" id="KW-1003">Cell membrane</keyword>
<dbReference type="InterPro" id="IPR038379">
    <property type="entry name" value="SecE_sf"/>
</dbReference>
<dbReference type="GO" id="GO:0043952">
    <property type="term" value="P:protein transport by the Sec complex"/>
    <property type="evidence" value="ECO:0007669"/>
    <property type="project" value="UniProtKB-UniRule"/>
</dbReference>
<dbReference type="NCBIfam" id="TIGR00964">
    <property type="entry name" value="secE_bact"/>
    <property type="match status" value="1"/>
</dbReference>
<dbReference type="GO" id="GO:0065002">
    <property type="term" value="P:intracellular protein transmembrane transport"/>
    <property type="evidence" value="ECO:0007669"/>
    <property type="project" value="UniProtKB-UniRule"/>
</dbReference>
<comment type="similarity">
    <text evidence="9">Belongs to the SecE/SEC61-gamma family.</text>
</comment>
<gene>
    <name evidence="9 10" type="primary">secE</name>
    <name evidence="10" type="ORF">COT65_00825</name>
</gene>
<dbReference type="Gene3D" id="1.20.5.1030">
    <property type="entry name" value="Preprotein translocase secy subunit"/>
    <property type="match status" value="1"/>
</dbReference>
<dbReference type="GO" id="GO:0006605">
    <property type="term" value="P:protein targeting"/>
    <property type="evidence" value="ECO:0007669"/>
    <property type="project" value="UniProtKB-UniRule"/>
</dbReference>
<evidence type="ECO:0000313" key="11">
    <source>
        <dbReference type="Proteomes" id="UP000230033"/>
    </source>
</evidence>
<dbReference type="GO" id="GO:0005886">
    <property type="term" value="C:plasma membrane"/>
    <property type="evidence" value="ECO:0007669"/>
    <property type="project" value="UniProtKB-SubCell"/>
</dbReference>
<dbReference type="GO" id="GO:0008320">
    <property type="term" value="F:protein transmembrane transporter activity"/>
    <property type="evidence" value="ECO:0007669"/>
    <property type="project" value="UniProtKB-UniRule"/>
</dbReference>
<dbReference type="HAMAP" id="MF_00422">
    <property type="entry name" value="SecE"/>
    <property type="match status" value="1"/>
</dbReference>
<dbReference type="Proteomes" id="UP000230033">
    <property type="component" value="Unassembled WGS sequence"/>
</dbReference>
<evidence type="ECO:0000256" key="8">
    <source>
        <dbReference type="ARBA" id="ARBA00023136"/>
    </source>
</evidence>
<evidence type="ECO:0000256" key="2">
    <source>
        <dbReference type="ARBA" id="ARBA00022448"/>
    </source>
</evidence>
<dbReference type="PROSITE" id="PS01067">
    <property type="entry name" value="SECE_SEC61G"/>
    <property type="match status" value="1"/>
</dbReference>
<comment type="caution">
    <text evidence="10">The sequence shown here is derived from an EMBL/GenBank/DDBJ whole genome shotgun (WGS) entry which is preliminary data.</text>
</comment>
<evidence type="ECO:0000256" key="5">
    <source>
        <dbReference type="ARBA" id="ARBA00022927"/>
    </source>
</evidence>
<organism evidence="10 11">
    <name type="scientific">Candidatus Shapirobacteria bacterium CG09_land_8_20_14_0_10_47_13</name>
    <dbReference type="NCBI Taxonomy" id="1974481"/>
    <lineage>
        <taxon>Bacteria</taxon>
        <taxon>Candidatus Shapironibacteriota</taxon>
    </lineage>
</organism>
<comment type="function">
    <text evidence="9">Essential subunit of the Sec protein translocation channel SecYEG. Clamps together the 2 halves of SecY. May contact the channel plug during translocation.</text>
</comment>
<proteinExistence type="inferred from homology"/>
<dbReference type="GO" id="GO:0009306">
    <property type="term" value="P:protein secretion"/>
    <property type="evidence" value="ECO:0007669"/>
    <property type="project" value="UniProtKB-UniRule"/>
</dbReference>
<dbReference type="PANTHER" id="PTHR33910:SF1">
    <property type="entry name" value="PROTEIN TRANSLOCASE SUBUNIT SECE"/>
    <property type="match status" value="1"/>
</dbReference>
<evidence type="ECO:0000256" key="6">
    <source>
        <dbReference type="ARBA" id="ARBA00022989"/>
    </source>
</evidence>
<sequence>MLILLPQSGQLLGADTEKTSGCLQINRNHHAGFIVDHRFFNLGSKSRCSRNGCAFTFVTWKSHHLISYHSYGKISAVVATNPTVFLKEVRTEMEKVSWPSRQEAIRLTLIVVATSMAIGIYIGGLDFGFTKIMEFLVKR</sequence>
<reference evidence="11" key="1">
    <citation type="submission" date="2017-09" db="EMBL/GenBank/DDBJ databases">
        <title>Depth-based differentiation of microbial function through sediment-hosted aquifers and enrichment of novel symbionts in the deep terrestrial subsurface.</title>
        <authorList>
            <person name="Probst A.J."/>
            <person name="Ladd B."/>
            <person name="Jarett J.K."/>
            <person name="Geller-Mcgrath D.E."/>
            <person name="Sieber C.M.K."/>
            <person name="Emerson J.B."/>
            <person name="Anantharaman K."/>
            <person name="Thomas B.C."/>
            <person name="Malmstrom R."/>
            <person name="Stieglmeier M."/>
            <person name="Klingl A."/>
            <person name="Woyke T."/>
            <person name="Ryan C.M."/>
            <person name="Banfield J.F."/>
        </authorList>
    </citation>
    <scope>NUCLEOTIDE SEQUENCE [LARGE SCALE GENOMIC DNA]</scope>
</reference>
<evidence type="ECO:0000313" key="10">
    <source>
        <dbReference type="EMBL" id="PIS14101.1"/>
    </source>
</evidence>